<dbReference type="PANTHER" id="PTHR42715:SF5">
    <property type="entry name" value="BETA-GLUCOSIDASE M-RELATED"/>
    <property type="match status" value="1"/>
</dbReference>
<comment type="caution">
    <text evidence="17">The sequence shown here is derived from an EMBL/GenBank/DDBJ whole genome shotgun (WGS) entry which is preliminary data.</text>
</comment>
<evidence type="ECO:0000256" key="6">
    <source>
        <dbReference type="ARBA" id="ARBA00022525"/>
    </source>
</evidence>
<comment type="similarity">
    <text evidence="4 14">Belongs to the glycosyl hydrolase 3 family.</text>
</comment>
<comment type="catalytic activity">
    <reaction evidence="1 14">
        <text>Hydrolysis of terminal, non-reducing beta-D-glucosyl residues with release of beta-D-glucose.</text>
        <dbReference type="EC" id="3.2.1.21"/>
    </reaction>
</comment>
<evidence type="ECO:0000256" key="14">
    <source>
        <dbReference type="RuleBase" id="RU361161"/>
    </source>
</evidence>
<dbReference type="Gene3D" id="3.40.50.1700">
    <property type="entry name" value="Glycoside hydrolase family 3 C-terminal domain"/>
    <property type="match status" value="1"/>
</dbReference>
<evidence type="ECO:0000256" key="1">
    <source>
        <dbReference type="ARBA" id="ARBA00000448"/>
    </source>
</evidence>
<dbReference type="SUPFAM" id="SSF51445">
    <property type="entry name" value="(Trans)glycosidases"/>
    <property type="match status" value="1"/>
</dbReference>
<dbReference type="EMBL" id="BOLY01000002">
    <property type="protein sequence ID" value="GIZ40921.1"/>
    <property type="molecule type" value="Genomic_DNA"/>
</dbReference>
<keyword evidence="7 15" id="KW-0732">Signal</keyword>
<dbReference type="OrthoDB" id="416222at2759"/>
<evidence type="ECO:0000256" key="13">
    <source>
        <dbReference type="ARBA" id="ARBA00023326"/>
    </source>
</evidence>
<dbReference type="SUPFAM" id="SSF52279">
    <property type="entry name" value="Beta-D-glucan exohydrolase, C-terminal domain"/>
    <property type="match status" value="1"/>
</dbReference>
<proteinExistence type="inferred from homology"/>
<dbReference type="RefSeq" id="XP_044655408.1">
    <property type="nucleotide sequence ID" value="XM_044799473.1"/>
</dbReference>
<dbReference type="GO" id="GO:0005576">
    <property type="term" value="C:extracellular region"/>
    <property type="evidence" value="ECO:0007669"/>
    <property type="project" value="UniProtKB-SubCell"/>
</dbReference>
<evidence type="ECO:0000259" key="16">
    <source>
        <dbReference type="SMART" id="SM01217"/>
    </source>
</evidence>
<evidence type="ECO:0000256" key="3">
    <source>
        <dbReference type="ARBA" id="ARBA00004987"/>
    </source>
</evidence>
<evidence type="ECO:0000256" key="5">
    <source>
        <dbReference type="ARBA" id="ARBA00012744"/>
    </source>
</evidence>
<feature type="chain" id="PRO_5040220261" description="beta-glucosidase" evidence="15">
    <location>
        <begin position="19"/>
        <end position="914"/>
    </location>
</feature>
<keyword evidence="13 14" id="KW-0624">Polysaccharide degradation</keyword>
<dbReference type="InterPro" id="IPR050288">
    <property type="entry name" value="Cellulose_deg_GH3"/>
</dbReference>
<evidence type="ECO:0000256" key="2">
    <source>
        <dbReference type="ARBA" id="ARBA00004613"/>
    </source>
</evidence>
<keyword evidence="11 14" id="KW-0119">Carbohydrate metabolism</keyword>
<dbReference type="PANTHER" id="PTHR42715">
    <property type="entry name" value="BETA-GLUCOSIDASE"/>
    <property type="match status" value="1"/>
</dbReference>
<evidence type="ECO:0000256" key="8">
    <source>
        <dbReference type="ARBA" id="ARBA00022801"/>
    </source>
</evidence>
<evidence type="ECO:0000313" key="17">
    <source>
        <dbReference type="EMBL" id="GIZ40921.1"/>
    </source>
</evidence>
<dbReference type="Pfam" id="PF00933">
    <property type="entry name" value="Glyco_hydro_3"/>
    <property type="match status" value="1"/>
</dbReference>
<dbReference type="EC" id="3.2.1.21" evidence="5 14"/>
<dbReference type="InterPro" id="IPR001764">
    <property type="entry name" value="Glyco_hydro_3_N"/>
</dbReference>
<dbReference type="GO" id="GO:0008422">
    <property type="term" value="F:beta-glucosidase activity"/>
    <property type="evidence" value="ECO:0007669"/>
    <property type="project" value="UniProtKB-EC"/>
</dbReference>
<sequence length="914" mass="98234">MWARLALAALSYQAFVEAQNATTADGIPSASQIATAINSTGLIPPELIDLAANFLISAANSTRVAIDTALRDNPVAAKRDDPELYYSYGRSPAVYPSPNGQGDGNWTEAYEKARDTVSQMTDAEKNNITIPSSDNRGCTGFTGTVERLGFPGICLNDGPSGFRGESNGTSTGFPAQIHIGASWDRNLAYQRAKQLGIEFKAKGVNVFLGPVVGPLGRVVTGGRNWEGFSNDPYLAGQLVDPAIRGLQENVIASVKHFIANEQETNRNPFVQGLLAPLGLNLNVSLSSNVDDRPMHELYLWPFYDAVRAGAGSVMCSYQNINGSYGCQNSKTLNGLLKTELGFRGFVLSDWYAQHTGIASANAGMDMVMPTDIYWGDETLAKAVDNGTVNATRLDDMATRILATWHRFAELEEPGTEVFENTTVSDEESTRVAFQAAVDGHVLIKNVNNALPLDRPAALNVFGWDAVGGLNTSALNPQLWGVSVQNALKYTNWDDFNELVYIQIAGSISPAGTALPEVAFNGTLITGGGSGGIHPVFTIAPYDALLSQSLEDDTTLHTDFTSNNNPTVEDPNAPCLVIINSFASEAADRQTLADEYSDTLVTNVANQCANTIVVIHHAGTRLVDRWIDHQNVTAAIFAHLPGQASGQALTEILYGRQSPSGRLPYTVTRAESDYGALLRPDLPTPEDPQYSQSNFSEGVFIDYRHFIRENVEPRFAFGYGLTYSSFNYSNLEINLLSSANKDLSPPDALSPETVAPEGGLDSLYETIATVSISVANVGEVAAAEVAQLYLGIPNSDVERQLRGFDKKMIQPGESASYEFALRRRDLSVWNVVSQNWEMQDGEYRVLVGKSVLDTQLEGTFRLSGEVNVVDGGAVSGGGGNGGDGDQPSEGVRLGGSSGWTVVAGVVWWATALCIL</sequence>
<dbReference type="Gene3D" id="3.20.20.300">
    <property type="entry name" value="Glycoside hydrolase, family 3, N-terminal domain"/>
    <property type="match status" value="1"/>
</dbReference>
<evidence type="ECO:0000256" key="4">
    <source>
        <dbReference type="ARBA" id="ARBA00005336"/>
    </source>
</evidence>
<feature type="domain" description="Fibronectin type III-like" evidence="16">
    <location>
        <begin position="783"/>
        <end position="850"/>
    </location>
</feature>
<dbReference type="InterPro" id="IPR019800">
    <property type="entry name" value="Glyco_hydro_3_AS"/>
</dbReference>
<evidence type="ECO:0000256" key="11">
    <source>
        <dbReference type="ARBA" id="ARBA00023277"/>
    </source>
</evidence>
<keyword evidence="10" id="KW-0325">Glycoprotein</keyword>
<keyword evidence="6" id="KW-0964">Secreted</keyword>
<evidence type="ECO:0000256" key="9">
    <source>
        <dbReference type="ARBA" id="ARBA00023001"/>
    </source>
</evidence>
<evidence type="ECO:0000313" key="18">
    <source>
        <dbReference type="Proteomes" id="UP000825890"/>
    </source>
</evidence>
<keyword evidence="12 14" id="KW-0326">Glycosidase</keyword>
<evidence type="ECO:0000256" key="7">
    <source>
        <dbReference type="ARBA" id="ARBA00022729"/>
    </source>
</evidence>
<keyword evidence="8 14" id="KW-0378">Hydrolase</keyword>
<dbReference type="PROSITE" id="PS00775">
    <property type="entry name" value="GLYCOSYL_HYDROL_F3"/>
    <property type="match status" value="1"/>
</dbReference>
<dbReference type="FunFam" id="3.20.20.300:FF:000002">
    <property type="entry name" value="Probable beta-glucosidase"/>
    <property type="match status" value="1"/>
</dbReference>
<evidence type="ECO:0000256" key="10">
    <source>
        <dbReference type="ARBA" id="ARBA00023180"/>
    </source>
</evidence>
<dbReference type="Pfam" id="PF01915">
    <property type="entry name" value="Glyco_hydro_3_C"/>
    <property type="match status" value="1"/>
</dbReference>
<evidence type="ECO:0000256" key="12">
    <source>
        <dbReference type="ARBA" id="ARBA00023295"/>
    </source>
</evidence>
<accession>A0A9P3FB49</accession>
<dbReference type="PRINTS" id="PR00133">
    <property type="entry name" value="GLHYDRLASE3"/>
</dbReference>
<dbReference type="InterPro" id="IPR013783">
    <property type="entry name" value="Ig-like_fold"/>
</dbReference>
<dbReference type="Gene3D" id="2.60.40.10">
    <property type="entry name" value="Immunoglobulins"/>
    <property type="match status" value="1"/>
</dbReference>
<dbReference type="Proteomes" id="UP000825890">
    <property type="component" value="Unassembled WGS sequence"/>
</dbReference>
<keyword evidence="18" id="KW-1185">Reference proteome</keyword>
<evidence type="ECO:0000256" key="15">
    <source>
        <dbReference type="SAM" id="SignalP"/>
    </source>
</evidence>
<reference evidence="17 18" key="1">
    <citation type="submission" date="2021-01" db="EMBL/GenBank/DDBJ databases">
        <title>Cercospora kikuchii MAFF 305040 whole genome shotgun sequence.</title>
        <authorList>
            <person name="Kashiwa T."/>
            <person name="Suzuki T."/>
        </authorList>
    </citation>
    <scope>NUCLEOTIDE SEQUENCE [LARGE SCALE GENOMIC DNA]</scope>
    <source>
        <strain evidence="17 18">MAFF 305040</strain>
    </source>
</reference>
<keyword evidence="9" id="KW-0136">Cellulose degradation</keyword>
<gene>
    <name evidence="17" type="ORF">CKM354_000424100</name>
</gene>
<dbReference type="AlphaFoldDB" id="A0A9P3FB49"/>
<protein>
    <recommendedName>
        <fullName evidence="5 14">beta-glucosidase</fullName>
        <ecNumber evidence="5 14">3.2.1.21</ecNumber>
    </recommendedName>
</protein>
<dbReference type="GO" id="GO:0030245">
    <property type="term" value="P:cellulose catabolic process"/>
    <property type="evidence" value="ECO:0007669"/>
    <property type="project" value="UniProtKB-KW"/>
</dbReference>
<comment type="pathway">
    <text evidence="3 14">Glycan metabolism; cellulose degradation.</text>
</comment>
<feature type="signal peptide" evidence="15">
    <location>
        <begin position="1"/>
        <end position="18"/>
    </location>
</feature>
<dbReference type="GeneID" id="68289816"/>
<dbReference type="InterPro" id="IPR026891">
    <property type="entry name" value="Fn3-like"/>
</dbReference>
<organism evidence="17 18">
    <name type="scientific">Cercospora kikuchii</name>
    <dbReference type="NCBI Taxonomy" id="84275"/>
    <lineage>
        <taxon>Eukaryota</taxon>
        <taxon>Fungi</taxon>
        <taxon>Dikarya</taxon>
        <taxon>Ascomycota</taxon>
        <taxon>Pezizomycotina</taxon>
        <taxon>Dothideomycetes</taxon>
        <taxon>Dothideomycetidae</taxon>
        <taxon>Mycosphaerellales</taxon>
        <taxon>Mycosphaerellaceae</taxon>
        <taxon>Cercospora</taxon>
    </lineage>
</organism>
<dbReference type="InterPro" id="IPR036962">
    <property type="entry name" value="Glyco_hydro_3_N_sf"/>
</dbReference>
<dbReference type="InterPro" id="IPR017853">
    <property type="entry name" value="GH"/>
</dbReference>
<comment type="subcellular location">
    <subcellularLocation>
        <location evidence="2">Secreted</location>
    </subcellularLocation>
</comment>
<dbReference type="SMART" id="SM01217">
    <property type="entry name" value="Fn3_like"/>
    <property type="match status" value="1"/>
</dbReference>
<dbReference type="InterPro" id="IPR036881">
    <property type="entry name" value="Glyco_hydro_3_C_sf"/>
</dbReference>
<name>A0A9P3FB49_9PEZI</name>
<dbReference type="Pfam" id="PF14310">
    <property type="entry name" value="Fn3-like"/>
    <property type="match status" value="1"/>
</dbReference>
<dbReference type="InterPro" id="IPR002772">
    <property type="entry name" value="Glyco_hydro_3_C"/>
</dbReference>